<dbReference type="PANTHER" id="PTHR35191">
    <property type="entry name" value="PROPHAGE SIDE TAIL FIBER PROTEIN HOMOLOG STFQ-RELATED"/>
    <property type="match status" value="1"/>
</dbReference>
<name>A0AA86JKB9_9CLOT</name>
<evidence type="ECO:0000313" key="3">
    <source>
        <dbReference type="Proteomes" id="UP000789738"/>
    </source>
</evidence>
<sequence length="414" mass="44121">MAEERFYTILTNVGKAKVANAALLNSNVSLTTLKVGDGNGAYYNPTEEQTELKNTVYTCNVGSVSVDKDNPNWIVAETIIPGSVGGFTIREVGLFDTEGDMIAIGKYPETYKPVVANGASKDLNVRTIFEVSNAANVNLSINPSIIIATKEDIESLQKQVTTNTEDLKGKASTKHTHSKTDITDFPSSMKNPNALTISLNGTSQGAYDGGTAKNVNITPSSIGAMPSNGGGAFPIFGSIELSTATPFIDFCFGQSTADYTSRIIESGSGHLDVYAGNGVNFSGSISAPNHIYEEGIWTPNAFGAGGTNNVTYISRYGWFKRFNNLVFFAGYVELNAFDFVGYVHIGGIPFSPLNVKSHCSVNIRDYASYTNEPLFGEVLSGCIINILSGSDKGISGNQFKSGSKIFVSGFYAIG</sequence>
<dbReference type="RefSeq" id="WP_210885917.1">
    <property type="nucleotide sequence ID" value="NZ_CAKJVE010000004.1"/>
</dbReference>
<comment type="caution">
    <text evidence="2">The sequence shown here is derived from an EMBL/GenBank/DDBJ whole genome shotgun (WGS) entry which is preliminary data.</text>
</comment>
<feature type="domain" description="Phage tail fibre protein N-terminal" evidence="1">
    <location>
        <begin position="4"/>
        <end position="150"/>
    </location>
</feature>
<dbReference type="Proteomes" id="UP000789738">
    <property type="component" value="Unassembled WGS sequence"/>
</dbReference>
<proteinExistence type="predicted"/>
<evidence type="ECO:0000259" key="1">
    <source>
        <dbReference type="Pfam" id="PF12571"/>
    </source>
</evidence>
<accession>A0AA86JKB9</accession>
<dbReference type="AlphaFoldDB" id="A0AA86JKB9"/>
<dbReference type="InterPro" id="IPR022225">
    <property type="entry name" value="Phage_tail_fibre_N"/>
</dbReference>
<dbReference type="PANTHER" id="PTHR35191:SF1">
    <property type="entry name" value="PROPHAGE SIDE TAIL FIBER PROTEIN HOMOLOG STFQ-RELATED"/>
    <property type="match status" value="1"/>
</dbReference>
<dbReference type="Pfam" id="PF12571">
    <property type="entry name" value="Phage_tail_fib"/>
    <property type="match status" value="1"/>
</dbReference>
<reference evidence="2" key="1">
    <citation type="submission" date="2021-10" db="EMBL/GenBank/DDBJ databases">
        <authorList>
            <person name="Mesa V."/>
        </authorList>
    </citation>
    <scope>NUCLEOTIDE SEQUENCE</scope>
    <source>
        <strain evidence="2">CC3_PB</strain>
    </source>
</reference>
<dbReference type="EMBL" id="CAKJVE010000004">
    <property type="protein sequence ID" value="CAG9705594.1"/>
    <property type="molecule type" value="Genomic_DNA"/>
</dbReference>
<gene>
    <name evidence="2" type="ORF">CNEO_41950</name>
</gene>
<protein>
    <recommendedName>
        <fullName evidence="1">Phage tail fibre protein N-terminal domain-containing protein</fullName>
    </recommendedName>
</protein>
<dbReference type="InterPro" id="IPR051934">
    <property type="entry name" value="Phage_Tail_Fiber_Structural"/>
</dbReference>
<evidence type="ECO:0000313" key="2">
    <source>
        <dbReference type="EMBL" id="CAG9705594.1"/>
    </source>
</evidence>
<organism evidence="2 3">
    <name type="scientific">Clostridium neonatale</name>
    <dbReference type="NCBI Taxonomy" id="137838"/>
    <lineage>
        <taxon>Bacteria</taxon>
        <taxon>Bacillati</taxon>
        <taxon>Bacillota</taxon>
        <taxon>Clostridia</taxon>
        <taxon>Eubacteriales</taxon>
        <taxon>Clostridiaceae</taxon>
        <taxon>Clostridium</taxon>
    </lineage>
</organism>